<keyword evidence="4" id="KW-1185">Reference proteome</keyword>
<name>A0A1Y1VPN9_9FUNG</name>
<feature type="transmembrane region" description="Helical" evidence="1">
    <location>
        <begin position="77"/>
        <end position="99"/>
    </location>
</feature>
<keyword evidence="1" id="KW-0472">Membrane</keyword>
<dbReference type="Pfam" id="PF00615">
    <property type="entry name" value="RGS"/>
    <property type="match status" value="1"/>
</dbReference>
<feature type="transmembrane region" description="Helical" evidence="1">
    <location>
        <begin position="260"/>
        <end position="279"/>
    </location>
</feature>
<dbReference type="AlphaFoldDB" id="A0A1Y1VPN9"/>
<evidence type="ECO:0000259" key="2">
    <source>
        <dbReference type="Pfam" id="PF00615"/>
    </source>
</evidence>
<feature type="transmembrane region" description="Helical" evidence="1">
    <location>
        <begin position="324"/>
        <end position="346"/>
    </location>
</feature>
<comment type="caution">
    <text evidence="3">The sequence shown here is derived from an EMBL/GenBank/DDBJ whole genome shotgun (WGS) entry which is preliminary data.</text>
</comment>
<feature type="transmembrane region" description="Helical" evidence="1">
    <location>
        <begin position="217"/>
        <end position="240"/>
    </location>
</feature>
<feature type="transmembrane region" description="Helical" evidence="1">
    <location>
        <begin position="105"/>
        <end position="126"/>
    </location>
</feature>
<accession>A0A1Y1VPN9</accession>
<reference evidence="3 4" key="1">
    <citation type="submission" date="2016-08" db="EMBL/GenBank/DDBJ databases">
        <title>Genomes of anaerobic fungi encode conserved fungal cellulosomes for biomass hydrolysis.</title>
        <authorList>
            <consortium name="DOE Joint Genome Institute"/>
            <person name="Haitjema C.H."/>
            <person name="Gilmore S.P."/>
            <person name="Henske J.K."/>
            <person name="Solomon K.V."/>
            <person name="De Groot R."/>
            <person name="Kuo A."/>
            <person name="Mondo S.J."/>
            <person name="Salamov A.A."/>
            <person name="Labutti K."/>
            <person name="Zhao Z."/>
            <person name="Chiniquy J."/>
            <person name="Barry K."/>
            <person name="Brewer H.M."/>
            <person name="Purvine S.O."/>
            <person name="Wright A.T."/>
            <person name="Boxma B."/>
            <person name="Van Alen T."/>
            <person name="Hackstein J.H."/>
            <person name="Baker S.E."/>
            <person name="Grigoriev I.V."/>
            <person name="O'Malley M.A."/>
        </authorList>
    </citation>
    <scope>NUCLEOTIDE SEQUENCE [LARGE SCALE GENOMIC DNA]</scope>
    <source>
        <strain evidence="4">finn</strain>
    </source>
</reference>
<feature type="transmembrane region" description="Helical" evidence="1">
    <location>
        <begin position="291"/>
        <end position="312"/>
    </location>
</feature>
<evidence type="ECO:0000313" key="3">
    <source>
        <dbReference type="EMBL" id="ORX61093.1"/>
    </source>
</evidence>
<evidence type="ECO:0000313" key="4">
    <source>
        <dbReference type="Proteomes" id="UP000193719"/>
    </source>
</evidence>
<reference evidence="3 4" key="2">
    <citation type="submission" date="2016-08" db="EMBL/GenBank/DDBJ databases">
        <title>Pervasive Adenine N6-methylation of Active Genes in Fungi.</title>
        <authorList>
            <consortium name="DOE Joint Genome Institute"/>
            <person name="Mondo S.J."/>
            <person name="Dannebaum R.O."/>
            <person name="Kuo R.C."/>
            <person name="Labutti K."/>
            <person name="Haridas S."/>
            <person name="Kuo A."/>
            <person name="Salamov A."/>
            <person name="Ahrendt S.R."/>
            <person name="Lipzen A."/>
            <person name="Sullivan W."/>
            <person name="Andreopoulos W.B."/>
            <person name="Clum A."/>
            <person name="Lindquist E."/>
            <person name="Daum C."/>
            <person name="Ramamoorthy G.K."/>
            <person name="Gryganskyi A."/>
            <person name="Culley D."/>
            <person name="Magnuson J.K."/>
            <person name="James T.Y."/>
            <person name="O'Malley M.A."/>
            <person name="Stajich J.E."/>
            <person name="Spatafora J.W."/>
            <person name="Visel A."/>
            <person name="Grigoriev I.V."/>
        </authorList>
    </citation>
    <scope>NUCLEOTIDE SEQUENCE [LARGE SCALE GENOMIC DNA]</scope>
    <source>
        <strain evidence="4">finn</strain>
    </source>
</reference>
<sequence length="506" mass="58778">MSSNIDLGSNNSSSNNGLPPPHVLAQLPLAARIDLLFTPNLLAESLIFLFFAIYYIPSLILYIKYREHRLIRYRQPKNVIIVGCICSAIGLSTPIIRYFKFICLINTWVINTLIFSLYIFTFSRYVRTFFLQRLSIFKLKFSEKKNSNMVNTSVKTCEISTKELEENVSSVKTSIKTNSVNKLSSSAYSKGTGNDSFSVIDPITYFKRLNLIINKYITIYLVIVPLLFLFIYSIAITIIYWDKMKVNCVNELKATSIPKLILNITIMTTSIYFFYQAYCKQKWDFEFRFEYTLFIAVVAICLTVMELTINGYTFDFMVQYRIYIFQFLSLALHASCIYEPLIKILLDNFKEKESKLTEEEFLMKFSNSNFKAQIKEIATNTFCIENVLFFDAHVDLMNMVISYYSKRNTIASADNTGYSSSDILHKSTINPVLYKPFDNIFKSKYEQIYNLYIKEDGIAAVNIKSSTIKAIEEQMENDNYSYLMFNQAAEEIGELLYNNIYLRMKN</sequence>
<organism evidence="3 4">
    <name type="scientific">Piromyces finnis</name>
    <dbReference type="NCBI Taxonomy" id="1754191"/>
    <lineage>
        <taxon>Eukaryota</taxon>
        <taxon>Fungi</taxon>
        <taxon>Fungi incertae sedis</taxon>
        <taxon>Chytridiomycota</taxon>
        <taxon>Chytridiomycota incertae sedis</taxon>
        <taxon>Neocallimastigomycetes</taxon>
        <taxon>Neocallimastigales</taxon>
        <taxon>Neocallimastigaceae</taxon>
        <taxon>Piromyces</taxon>
    </lineage>
</organism>
<proteinExistence type="predicted"/>
<dbReference type="OrthoDB" id="196547at2759"/>
<dbReference type="InterPro" id="IPR036305">
    <property type="entry name" value="RGS_sf"/>
</dbReference>
<keyword evidence="1" id="KW-0812">Transmembrane</keyword>
<feature type="transmembrane region" description="Helical" evidence="1">
    <location>
        <begin position="46"/>
        <end position="65"/>
    </location>
</feature>
<dbReference type="EMBL" id="MCFH01000001">
    <property type="protein sequence ID" value="ORX61093.1"/>
    <property type="molecule type" value="Genomic_DNA"/>
</dbReference>
<gene>
    <name evidence="3" type="ORF">BCR36DRAFT_408073</name>
</gene>
<dbReference type="Gene3D" id="1.10.167.10">
    <property type="entry name" value="Regulator of G-protein Signalling 4, domain 2"/>
    <property type="match status" value="1"/>
</dbReference>
<dbReference type="InterPro" id="IPR016137">
    <property type="entry name" value="RGS"/>
</dbReference>
<dbReference type="Proteomes" id="UP000193719">
    <property type="component" value="Unassembled WGS sequence"/>
</dbReference>
<keyword evidence="1" id="KW-1133">Transmembrane helix</keyword>
<dbReference type="SUPFAM" id="SSF48097">
    <property type="entry name" value="Regulator of G-protein signaling, RGS"/>
    <property type="match status" value="1"/>
</dbReference>
<protein>
    <recommendedName>
        <fullName evidence="2">RGS domain-containing protein</fullName>
    </recommendedName>
</protein>
<evidence type="ECO:0000256" key="1">
    <source>
        <dbReference type="SAM" id="Phobius"/>
    </source>
</evidence>
<dbReference type="InterPro" id="IPR044926">
    <property type="entry name" value="RGS_subdomain_2"/>
</dbReference>
<feature type="domain" description="RGS" evidence="2">
    <location>
        <begin position="382"/>
        <end position="501"/>
    </location>
</feature>